<keyword evidence="4" id="KW-1185">Reference proteome</keyword>
<dbReference type="RefSeq" id="WP_048630784.1">
    <property type="nucleotide sequence ID" value="NZ_CVQQ01000001.1"/>
</dbReference>
<dbReference type="KEGG" id="mauu:NCTC10437_05521"/>
<dbReference type="AlphaFoldDB" id="A0A448J1E1"/>
<feature type="region of interest" description="Disordered" evidence="1">
    <location>
        <begin position="28"/>
        <end position="54"/>
    </location>
</feature>
<gene>
    <name evidence="3" type="ORF">NCTC10437_05521</name>
</gene>
<evidence type="ECO:0000256" key="1">
    <source>
        <dbReference type="SAM" id="MobiDB-lite"/>
    </source>
</evidence>
<keyword evidence="2" id="KW-0732">Signal</keyword>
<evidence type="ECO:0000256" key="2">
    <source>
        <dbReference type="SAM" id="SignalP"/>
    </source>
</evidence>
<dbReference type="EMBL" id="LR134356">
    <property type="protein sequence ID" value="VEG58489.1"/>
    <property type="molecule type" value="Genomic_DNA"/>
</dbReference>
<sequence>MRLNKPGAVAATAATVAVWCALAPVAQAQPAPPAPVPPPPLPAEAAAGSPAAPAVPAEGLKTTIDADGSYAVGTDIAPGVYQSAGPVDAGACYWKRTAGDQLVDNRLTKKPSFVQIMPTDTTFTTSDCQAWQLTNAPMPPEPGPGSLLGELTQAIGSGMFSGGPP</sequence>
<feature type="compositionally biased region" description="Pro residues" evidence="1">
    <location>
        <begin position="30"/>
        <end position="42"/>
    </location>
</feature>
<feature type="compositionally biased region" description="Low complexity" evidence="1">
    <location>
        <begin position="43"/>
        <end position="54"/>
    </location>
</feature>
<proteinExistence type="predicted"/>
<organism evidence="3 4">
    <name type="scientific">Mycolicibacterium aurum</name>
    <name type="common">Mycobacterium aurum</name>
    <dbReference type="NCBI Taxonomy" id="1791"/>
    <lineage>
        <taxon>Bacteria</taxon>
        <taxon>Bacillati</taxon>
        <taxon>Actinomycetota</taxon>
        <taxon>Actinomycetes</taxon>
        <taxon>Mycobacteriales</taxon>
        <taxon>Mycobacteriaceae</taxon>
        <taxon>Mycolicibacterium</taxon>
    </lineage>
</organism>
<dbReference type="Proteomes" id="UP000279306">
    <property type="component" value="Chromosome"/>
</dbReference>
<evidence type="ECO:0000313" key="3">
    <source>
        <dbReference type="EMBL" id="VEG58489.1"/>
    </source>
</evidence>
<feature type="chain" id="PRO_5019154543" evidence="2">
    <location>
        <begin position="29"/>
        <end position="165"/>
    </location>
</feature>
<dbReference type="STRING" id="1791.GCA_001049355_00966"/>
<protein>
    <submittedName>
        <fullName evidence="3">Lipoprotein</fullName>
    </submittedName>
</protein>
<name>A0A448J1E1_MYCAU</name>
<keyword evidence="3" id="KW-0449">Lipoprotein</keyword>
<dbReference type="OrthoDB" id="166978at2"/>
<evidence type="ECO:0000313" key="4">
    <source>
        <dbReference type="Proteomes" id="UP000279306"/>
    </source>
</evidence>
<accession>A0A448J1E1</accession>
<feature type="signal peptide" evidence="2">
    <location>
        <begin position="1"/>
        <end position="28"/>
    </location>
</feature>
<reference evidence="3 4" key="1">
    <citation type="submission" date="2018-12" db="EMBL/GenBank/DDBJ databases">
        <authorList>
            <consortium name="Pathogen Informatics"/>
        </authorList>
    </citation>
    <scope>NUCLEOTIDE SEQUENCE [LARGE SCALE GENOMIC DNA]</scope>
    <source>
        <strain evidence="3 4">NCTC10437</strain>
    </source>
</reference>